<dbReference type="EMBL" id="NSJE01000001">
    <property type="protein sequence ID" value="PAT44068.1"/>
    <property type="molecule type" value="Genomic_DNA"/>
</dbReference>
<sequence>MASLMSQFQQTSGRDPWLWPIVPRLVVFALIAAGVAVLLWFLWLVNFKDELEAARAKEETLRAEFSKDYKKAINLDALKKQREQAIQYVNLLEKQLPNKAEMAALLSDINQAGVGRGLQFESFKPGAPQLKDYYAEQPIEIMVTGTYDAIGEFLSDIAHLSRIVTVGNMEIKKKNPTDERLDMKAIAVTYRYLDPEEVASVQREKQKQQQKR</sequence>
<dbReference type="PANTHER" id="PTHR39555:SF1">
    <property type="entry name" value="TYPE IV PILUS INNER MEMBRANE COMPONENT PILO"/>
    <property type="match status" value="1"/>
</dbReference>
<dbReference type="AlphaFoldDB" id="A0A2A2B1T9"/>
<evidence type="ECO:0000256" key="1">
    <source>
        <dbReference type="SAM" id="Coils"/>
    </source>
</evidence>
<protein>
    <submittedName>
        <fullName evidence="3">Pilus assembly protein PilO</fullName>
    </submittedName>
</protein>
<keyword evidence="1" id="KW-0175">Coiled coil</keyword>
<dbReference type="InterPro" id="IPR007445">
    <property type="entry name" value="PilO"/>
</dbReference>
<gene>
    <name evidence="3" type="ORF">CK621_00200</name>
</gene>
<reference evidence="3 4" key="1">
    <citation type="submission" date="2017-08" db="EMBL/GenBank/DDBJ databases">
        <title>WGS of Clinical strains of the CDC Group NO-1 linked to zoonotic infections in humans.</title>
        <authorList>
            <person name="Bernier A.-M."/>
            <person name="Bernard K."/>
        </authorList>
    </citation>
    <scope>NUCLEOTIDE SEQUENCE [LARGE SCALE GENOMIC DNA]</scope>
    <source>
        <strain evidence="3 4">NML120219</strain>
    </source>
</reference>
<proteinExistence type="predicted"/>
<accession>A0A2A2B1T9</accession>
<keyword evidence="2" id="KW-0472">Membrane</keyword>
<name>A0A2A2B1T9_9BURK</name>
<dbReference type="Pfam" id="PF04350">
    <property type="entry name" value="PilO"/>
    <property type="match status" value="1"/>
</dbReference>
<keyword evidence="2" id="KW-1133">Transmembrane helix</keyword>
<evidence type="ECO:0000256" key="2">
    <source>
        <dbReference type="SAM" id="Phobius"/>
    </source>
</evidence>
<evidence type="ECO:0000313" key="4">
    <source>
        <dbReference type="Proteomes" id="UP000218439"/>
    </source>
</evidence>
<dbReference type="PIRSF" id="PIRSF016482">
    <property type="entry name" value="PilO"/>
    <property type="match status" value="1"/>
</dbReference>
<evidence type="ECO:0000313" key="3">
    <source>
        <dbReference type="EMBL" id="PAT44068.1"/>
    </source>
</evidence>
<feature type="coiled-coil region" evidence="1">
    <location>
        <begin position="44"/>
        <end position="95"/>
    </location>
</feature>
<organism evidence="3 4">
    <name type="scientific">Vandammella animalimorsus</name>
    <dbReference type="NCBI Taxonomy" id="2029117"/>
    <lineage>
        <taxon>Bacteria</taxon>
        <taxon>Pseudomonadati</taxon>
        <taxon>Pseudomonadota</taxon>
        <taxon>Betaproteobacteria</taxon>
        <taxon>Burkholderiales</taxon>
        <taxon>Comamonadaceae</taxon>
        <taxon>Vandammella</taxon>
    </lineage>
</organism>
<feature type="transmembrane region" description="Helical" evidence="2">
    <location>
        <begin position="25"/>
        <end position="45"/>
    </location>
</feature>
<dbReference type="GO" id="GO:0043107">
    <property type="term" value="P:type IV pilus-dependent motility"/>
    <property type="evidence" value="ECO:0007669"/>
    <property type="project" value="InterPro"/>
</dbReference>
<dbReference type="InterPro" id="IPR014717">
    <property type="entry name" value="Transl_elong_EF1B/ribsomal_bS6"/>
</dbReference>
<dbReference type="Proteomes" id="UP000218439">
    <property type="component" value="Unassembled WGS sequence"/>
</dbReference>
<dbReference type="GO" id="GO:0043683">
    <property type="term" value="P:type IV pilus assembly"/>
    <property type="evidence" value="ECO:0007669"/>
    <property type="project" value="InterPro"/>
</dbReference>
<dbReference type="PANTHER" id="PTHR39555">
    <property type="entry name" value="FIMBRIAL ASSEMBLY PROTEIN PILO-LIKE PROTEIN-RELATED"/>
    <property type="match status" value="1"/>
</dbReference>
<dbReference type="Gene3D" id="3.30.70.60">
    <property type="match status" value="1"/>
</dbReference>
<comment type="caution">
    <text evidence="3">The sequence shown here is derived from an EMBL/GenBank/DDBJ whole genome shotgun (WGS) entry which is preliminary data.</text>
</comment>
<keyword evidence="2" id="KW-0812">Transmembrane</keyword>